<accession>A0ABY8CEU7</accession>
<dbReference type="Proteomes" id="UP001218034">
    <property type="component" value="Chromosome"/>
</dbReference>
<keyword evidence="2" id="KW-1185">Reference proteome</keyword>
<gene>
    <name evidence="1" type="ORF">SVXNc_0731</name>
</gene>
<organism evidence="1 2">
    <name type="scientific">Candidatus Nanohalococcus occultus</name>
    <dbReference type="NCBI Taxonomy" id="2978047"/>
    <lineage>
        <taxon>Archaea</taxon>
        <taxon>Candidatus Nanohalarchaeota</taxon>
        <taxon>Candidatus Nanohalarchaeota incertae sedis</taxon>
        <taxon>Candidatus Nanohalococcus</taxon>
    </lineage>
</organism>
<reference evidence="1 2" key="1">
    <citation type="submission" date="2022-09" db="EMBL/GenBank/DDBJ databases">
        <title>Xylan utilization by haloarchaea-nanohaloarchaea associations.</title>
        <authorList>
            <person name="Yakimov M."/>
        </authorList>
    </citation>
    <scope>NUCLEOTIDE SEQUENCE [LARGE SCALE GENOMIC DNA]</scope>
    <source>
        <strain evidence="1 2">SVXNc</strain>
    </source>
</reference>
<sequence length="96" mass="11781">MALGFDREWEERFYTTVVSYLEQEEVPELKVVSEWRQHDLQSVEDPRAAELSGNVRRLMEQNYRDAQSQQDRRKILHEVKDNLEQYYIELEERNKY</sequence>
<dbReference type="EMBL" id="CP104395">
    <property type="protein sequence ID" value="WEL19743.1"/>
    <property type="molecule type" value="Genomic_DNA"/>
</dbReference>
<evidence type="ECO:0000313" key="2">
    <source>
        <dbReference type="Proteomes" id="UP001218034"/>
    </source>
</evidence>
<proteinExistence type="predicted"/>
<dbReference type="RefSeq" id="WP_347721575.1">
    <property type="nucleotide sequence ID" value="NZ_CP104395.1"/>
</dbReference>
<evidence type="ECO:0000313" key="1">
    <source>
        <dbReference type="EMBL" id="WEL19743.1"/>
    </source>
</evidence>
<dbReference type="GeneID" id="90590168"/>
<name>A0ABY8CEU7_9ARCH</name>
<protein>
    <submittedName>
        <fullName evidence="1">Uncharacterized protein</fullName>
    </submittedName>
</protein>